<feature type="transmembrane region" description="Helical" evidence="1">
    <location>
        <begin position="35"/>
        <end position="52"/>
    </location>
</feature>
<dbReference type="OMA" id="IQMYIPA"/>
<dbReference type="SUPFAM" id="SSF90112">
    <property type="entry name" value="Neurotransmitter-gated ion-channel transmembrane pore"/>
    <property type="match status" value="1"/>
</dbReference>
<keyword evidence="1" id="KW-1133">Transmembrane helix</keyword>
<dbReference type="GO" id="GO:0005216">
    <property type="term" value="F:monoatomic ion channel activity"/>
    <property type="evidence" value="ECO:0007669"/>
    <property type="project" value="InterPro"/>
</dbReference>
<dbReference type="OrthoDB" id="407674at2759"/>
<protein>
    <recommendedName>
        <fullName evidence="2">Neurotransmitter-gated ion-channel transmembrane domain-containing protein</fullName>
    </recommendedName>
</protein>
<feature type="transmembrane region" description="Helical" evidence="1">
    <location>
        <begin position="93"/>
        <end position="116"/>
    </location>
</feature>
<keyword evidence="1" id="KW-0472">Membrane</keyword>
<dbReference type="InterPro" id="IPR038050">
    <property type="entry name" value="Neuro_actylchol_rec"/>
</dbReference>
<dbReference type="GO" id="GO:0016020">
    <property type="term" value="C:membrane"/>
    <property type="evidence" value="ECO:0007669"/>
    <property type="project" value="InterPro"/>
</dbReference>
<dbReference type="CTD" id="20249446"/>
<dbReference type="PRINTS" id="PR00253">
    <property type="entry name" value="GABAARECEPTR"/>
</dbReference>
<evidence type="ECO:0000256" key="1">
    <source>
        <dbReference type="SAM" id="Phobius"/>
    </source>
</evidence>
<dbReference type="STRING" id="225164.V4A9N2"/>
<gene>
    <name evidence="3" type="ORF">LOTGIDRAFT_234096</name>
</gene>
<name>V4A9N2_LOTGI</name>
<sequence length="183" mass="20878">MTTKTCEAKFQTGLFPCLFAELLLERATGYYVTQTYIPSFLIVTLSWVSFWIDYDAVPARISVGLLTVLTTTTQSAGVRAELPKVPYVKAIDVWLVSCLIFVFAAYMEYAVVTVLARRHRKLYIQGPENLSLNNNLPIEYNEKRKYSLKRTSEIPGKTLKESKTVDYCPARTVEKLFARLKTK</sequence>
<dbReference type="InterPro" id="IPR006029">
    <property type="entry name" value="Neurotrans-gated_channel_TM"/>
</dbReference>
<dbReference type="Pfam" id="PF02932">
    <property type="entry name" value="Neur_chan_memb"/>
    <property type="match status" value="1"/>
</dbReference>
<dbReference type="EMBL" id="KB202518">
    <property type="protein sequence ID" value="ESO89996.1"/>
    <property type="molecule type" value="Genomic_DNA"/>
</dbReference>
<keyword evidence="4" id="KW-1185">Reference proteome</keyword>
<dbReference type="CDD" id="cd19049">
    <property type="entry name" value="LGIC_TM_anion"/>
    <property type="match status" value="1"/>
</dbReference>
<dbReference type="KEGG" id="lgi:LOTGIDRAFT_234096"/>
<keyword evidence="1" id="KW-0812">Transmembrane</keyword>
<proteinExistence type="predicted"/>
<dbReference type="Gene3D" id="1.20.58.390">
    <property type="entry name" value="Neurotransmitter-gated ion-channel transmembrane domain"/>
    <property type="match status" value="1"/>
</dbReference>
<dbReference type="RefSeq" id="XP_009059462.1">
    <property type="nucleotide sequence ID" value="XM_009061214.1"/>
</dbReference>
<dbReference type="PANTHER" id="PTHR18945">
    <property type="entry name" value="NEUROTRANSMITTER GATED ION CHANNEL"/>
    <property type="match status" value="1"/>
</dbReference>
<evidence type="ECO:0000259" key="2">
    <source>
        <dbReference type="Pfam" id="PF02932"/>
    </source>
</evidence>
<dbReference type="HOGENOM" id="CLU_1476780_0_0_1"/>
<dbReference type="GeneID" id="20249446"/>
<accession>V4A9N2</accession>
<dbReference type="Proteomes" id="UP000030746">
    <property type="component" value="Unassembled WGS sequence"/>
</dbReference>
<reference evidence="3 4" key="1">
    <citation type="journal article" date="2013" name="Nature">
        <title>Insights into bilaterian evolution from three spiralian genomes.</title>
        <authorList>
            <person name="Simakov O."/>
            <person name="Marletaz F."/>
            <person name="Cho S.J."/>
            <person name="Edsinger-Gonzales E."/>
            <person name="Havlak P."/>
            <person name="Hellsten U."/>
            <person name="Kuo D.H."/>
            <person name="Larsson T."/>
            <person name="Lv J."/>
            <person name="Arendt D."/>
            <person name="Savage R."/>
            <person name="Osoegawa K."/>
            <person name="de Jong P."/>
            <person name="Grimwood J."/>
            <person name="Chapman J.A."/>
            <person name="Shapiro H."/>
            <person name="Aerts A."/>
            <person name="Otillar R.P."/>
            <person name="Terry A.Y."/>
            <person name="Boore J.L."/>
            <person name="Grigoriev I.V."/>
            <person name="Lindberg D.R."/>
            <person name="Seaver E.C."/>
            <person name="Weisblat D.A."/>
            <person name="Putnam N.H."/>
            <person name="Rokhsar D.S."/>
        </authorList>
    </citation>
    <scope>NUCLEOTIDE SEQUENCE [LARGE SCALE GENOMIC DNA]</scope>
</reference>
<dbReference type="InterPro" id="IPR036719">
    <property type="entry name" value="Neuro-gated_channel_TM_sf"/>
</dbReference>
<dbReference type="InterPro" id="IPR006201">
    <property type="entry name" value="Neur_channel"/>
</dbReference>
<feature type="domain" description="Neurotransmitter-gated ion-channel transmembrane" evidence="2">
    <location>
        <begin position="35"/>
        <end position="120"/>
    </location>
</feature>
<dbReference type="InterPro" id="IPR006028">
    <property type="entry name" value="GABAA/Glycine_rcpt"/>
</dbReference>
<organism evidence="3 4">
    <name type="scientific">Lottia gigantea</name>
    <name type="common">Giant owl limpet</name>
    <dbReference type="NCBI Taxonomy" id="225164"/>
    <lineage>
        <taxon>Eukaryota</taxon>
        <taxon>Metazoa</taxon>
        <taxon>Spiralia</taxon>
        <taxon>Lophotrochozoa</taxon>
        <taxon>Mollusca</taxon>
        <taxon>Gastropoda</taxon>
        <taxon>Patellogastropoda</taxon>
        <taxon>Lottioidea</taxon>
        <taxon>Lottiidae</taxon>
        <taxon>Lottia</taxon>
    </lineage>
</organism>
<dbReference type="AlphaFoldDB" id="V4A9N2"/>
<evidence type="ECO:0000313" key="4">
    <source>
        <dbReference type="Proteomes" id="UP000030746"/>
    </source>
</evidence>
<evidence type="ECO:0000313" key="3">
    <source>
        <dbReference type="EMBL" id="ESO89996.1"/>
    </source>
</evidence>
<dbReference type="GO" id="GO:0004888">
    <property type="term" value="F:transmembrane signaling receptor activity"/>
    <property type="evidence" value="ECO:0007669"/>
    <property type="project" value="InterPro"/>
</dbReference>